<proteinExistence type="predicted"/>
<keyword evidence="8" id="KW-1185">Reference proteome</keyword>
<reference evidence="7 8" key="1">
    <citation type="submission" date="2016-11" db="EMBL/GenBank/DDBJ databases">
        <title>The macronuclear genome of Stentor coeruleus: a giant cell with tiny introns.</title>
        <authorList>
            <person name="Slabodnick M."/>
            <person name="Ruby J.G."/>
            <person name="Reiff S.B."/>
            <person name="Swart E.C."/>
            <person name="Gosai S."/>
            <person name="Prabakaran S."/>
            <person name="Witkowska E."/>
            <person name="Larue G.E."/>
            <person name="Fisher S."/>
            <person name="Freeman R.M."/>
            <person name="Gunawardena J."/>
            <person name="Chu W."/>
            <person name="Stover N.A."/>
            <person name="Gregory B.D."/>
            <person name="Nowacki M."/>
            <person name="Derisi J."/>
            <person name="Roy S.W."/>
            <person name="Marshall W.F."/>
            <person name="Sood P."/>
        </authorList>
    </citation>
    <scope>NUCLEOTIDE SEQUENCE [LARGE SCALE GENOMIC DNA]</scope>
    <source>
        <strain evidence="7">WM001</strain>
    </source>
</reference>
<dbReference type="Gene3D" id="1.25.40.10">
    <property type="entry name" value="Tetratricopeptide repeat domain"/>
    <property type="match status" value="1"/>
</dbReference>
<evidence type="ECO:0000256" key="5">
    <source>
        <dbReference type="SAM" id="Coils"/>
    </source>
</evidence>
<dbReference type="PANTHER" id="PTHR36326:SF7">
    <property type="entry name" value="PROTEIN POLLENLESS 3-LIKE 2"/>
    <property type="match status" value="1"/>
</dbReference>
<keyword evidence="4" id="KW-0539">Nucleus</keyword>
<evidence type="ECO:0000313" key="7">
    <source>
        <dbReference type="EMBL" id="OMJ66541.1"/>
    </source>
</evidence>
<protein>
    <recommendedName>
        <fullName evidence="9">RRM domain-containing protein</fullName>
    </recommendedName>
</protein>
<dbReference type="PANTHER" id="PTHR36326">
    <property type="entry name" value="PROTEIN POLLENLESS 3-LIKE 2"/>
    <property type="match status" value="1"/>
</dbReference>
<evidence type="ECO:0000256" key="4">
    <source>
        <dbReference type="ARBA" id="ARBA00023242"/>
    </source>
</evidence>
<evidence type="ECO:0000256" key="6">
    <source>
        <dbReference type="SAM" id="MobiDB-lite"/>
    </source>
</evidence>
<dbReference type="SUPFAM" id="SSF48452">
    <property type="entry name" value="TPR-like"/>
    <property type="match status" value="1"/>
</dbReference>
<sequence length="301" mass="34750">MPIVANTTKQLQFKKNLGLKQPRYIIKSSKSLRVSNPPSPSSNSNDNNDNQTFSLPIPKGSSTYAQAKTAEYAERNIDKAEQLYRQAILENDRKESAIKDLASLLHQKGRTNEACELLKSSCEHFQSNTESFMNLLNTLQNQQRSEGNSKNKIIKISGLQSWQTEDHVKNLFKNPLRIKALSFDNEKFQGGINYYCIVQFNSHSSARKTLEGFCEWDRCRVEWVSSSGNVISDAHYAKQRINQYRKDHPTFEHVIFDREMIENLYALPIDFTEGIVCREEFREDDRMAEKLLGKCFCLEIF</sequence>
<evidence type="ECO:0000256" key="2">
    <source>
        <dbReference type="ARBA" id="ARBA00022737"/>
    </source>
</evidence>
<dbReference type="InterPro" id="IPR044961">
    <property type="entry name" value="MS5/SDI1"/>
</dbReference>
<dbReference type="GO" id="GO:0005634">
    <property type="term" value="C:nucleus"/>
    <property type="evidence" value="ECO:0007669"/>
    <property type="project" value="UniProtKB-SubCell"/>
</dbReference>
<dbReference type="OrthoDB" id="10258631at2759"/>
<dbReference type="InterPro" id="IPR011990">
    <property type="entry name" value="TPR-like_helical_dom_sf"/>
</dbReference>
<feature type="coiled-coil region" evidence="5">
    <location>
        <begin position="70"/>
        <end position="97"/>
    </location>
</feature>
<dbReference type="AlphaFoldDB" id="A0A1R2APU6"/>
<keyword evidence="2" id="KW-0677">Repeat</keyword>
<organism evidence="7 8">
    <name type="scientific">Stentor coeruleus</name>
    <dbReference type="NCBI Taxonomy" id="5963"/>
    <lineage>
        <taxon>Eukaryota</taxon>
        <taxon>Sar</taxon>
        <taxon>Alveolata</taxon>
        <taxon>Ciliophora</taxon>
        <taxon>Postciliodesmatophora</taxon>
        <taxon>Heterotrichea</taxon>
        <taxon>Heterotrichida</taxon>
        <taxon>Stentoridae</taxon>
        <taxon>Stentor</taxon>
    </lineage>
</organism>
<accession>A0A1R2APU6</accession>
<feature type="region of interest" description="Disordered" evidence="6">
    <location>
        <begin position="28"/>
        <end position="61"/>
    </location>
</feature>
<name>A0A1R2APU6_9CILI</name>
<dbReference type="Proteomes" id="UP000187209">
    <property type="component" value="Unassembled WGS sequence"/>
</dbReference>
<evidence type="ECO:0000313" key="8">
    <source>
        <dbReference type="Proteomes" id="UP000187209"/>
    </source>
</evidence>
<comment type="caution">
    <text evidence="7">The sequence shown here is derived from an EMBL/GenBank/DDBJ whole genome shotgun (WGS) entry which is preliminary data.</text>
</comment>
<gene>
    <name evidence="7" type="ORF">SteCoe_36579</name>
</gene>
<dbReference type="InterPro" id="IPR035979">
    <property type="entry name" value="RBD_domain_sf"/>
</dbReference>
<dbReference type="CDD" id="cd00590">
    <property type="entry name" value="RRM_SF"/>
    <property type="match status" value="1"/>
</dbReference>
<evidence type="ECO:0008006" key="9">
    <source>
        <dbReference type="Google" id="ProtNLM"/>
    </source>
</evidence>
<comment type="subcellular location">
    <subcellularLocation>
        <location evidence="1">Nucleus</location>
    </subcellularLocation>
</comment>
<dbReference type="EMBL" id="MPUH01001692">
    <property type="protein sequence ID" value="OMJ66541.1"/>
    <property type="molecule type" value="Genomic_DNA"/>
</dbReference>
<dbReference type="SUPFAM" id="SSF54928">
    <property type="entry name" value="RNA-binding domain, RBD"/>
    <property type="match status" value="1"/>
</dbReference>
<dbReference type="GO" id="GO:0003676">
    <property type="term" value="F:nucleic acid binding"/>
    <property type="evidence" value="ECO:0007669"/>
    <property type="project" value="InterPro"/>
</dbReference>
<feature type="compositionally biased region" description="Low complexity" evidence="6">
    <location>
        <begin position="41"/>
        <end position="50"/>
    </location>
</feature>
<evidence type="ECO:0000256" key="1">
    <source>
        <dbReference type="ARBA" id="ARBA00004123"/>
    </source>
</evidence>
<evidence type="ECO:0000256" key="3">
    <source>
        <dbReference type="ARBA" id="ARBA00023054"/>
    </source>
</evidence>
<keyword evidence="3 5" id="KW-0175">Coiled coil</keyword>